<dbReference type="AlphaFoldDB" id="A0A1D9DYX5"/>
<dbReference type="PANTHER" id="PTHR48100">
    <property type="entry name" value="BROAD-SPECIFICITY PHOSPHATASE YOR283W-RELATED"/>
    <property type="match status" value="1"/>
</dbReference>
<gene>
    <name evidence="4" type="ORF">A4Z71_03155</name>
</gene>
<organism evidence="4 5">
    <name type="scientific">Candidatus Rhodoluna planktonica</name>
    <dbReference type="NCBI Taxonomy" id="535712"/>
    <lineage>
        <taxon>Bacteria</taxon>
        <taxon>Bacillati</taxon>
        <taxon>Actinomycetota</taxon>
        <taxon>Actinomycetes</taxon>
        <taxon>Micrococcales</taxon>
        <taxon>Microbacteriaceae</taxon>
        <taxon>Luna cluster</taxon>
        <taxon>Luna-1 subcluster</taxon>
        <taxon>Rhodoluna</taxon>
    </lineage>
</organism>
<keyword evidence="5" id="KW-1185">Reference proteome</keyword>
<dbReference type="InterPro" id="IPR050275">
    <property type="entry name" value="PGM_Phosphatase"/>
</dbReference>
<dbReference type="InterPro" id="IPR029033">
    <property type="entry name" value="His_PPase_superfam"/>
</dbReference>
<dbReference type="STRING" id="535712.A4Z71_03155"/>
<evidence type="ECO:0000256" key="1">
    <source>
        <dbReference type="PIRSR" id="PIRSR613078-1"/>
    </source>
</evidence>
<dbReference type="InterPro" id="IPR036397">
    <property type="entry name" value="RNaseH_sf"/>
</dbReference>
<dbReference type="GO" id="GO:0004523">
    <property type="term" value="F:RNA-DNA hybrid ribonuclease activity"/>
    <property type="evidence" value="ECO:0007669"/>
    <property type="project" value="InterPro"/>
</dbReference>
<feature type="active site" description="Proton donor/acceptor" evidence="1">
    <location>
        <position position="267"/>
    </location>
</feature>
<dbReference type="Gene3D" id="3.30.420.10">
    <property type="entry name" value="Ribonuclease H-like superfamily/Ribonuclease H"/>
    <property type="match status" value="1"/>
</dbReference>
<dbReference type="Pfam" id="PF13456">
    <property type="entry name" value="RVT_3"/>
    <property type="match status" value="1"/>
</dbReference>
<feature type="binding site" evidence="2">
    <location>
        <position position="243"/>
    </location>
    <ligand>
        <name>substrate</name>
    </ligand>
</feature>
<dbReference type="SUPFAM" id="SSF53254">
    <property type="entry name" value="Phosphoglycerate mutase-like"/>
    <property type="match status" value="1"/>
</dbReference>
<evidence type="ECO:0000313" key="5">
    <source>
        <dbReference type="Proteomes" id="UP000243784"/>
    </source>
</evidence>
<dbReference type="Proteomes" id="UP000243784">
    <property type="component" value="Chromosome"/>
</dbReference>
<dbReference type="SUPFAM" id="SSF53098">
    <property type="entry name" value="Ribonuclease H-like"/>
    <property type="match status" value="1"/>
</dbReference>
<accession>A0A1D9DYX5</accession>
<dbReference type="EMBL" id="CP015208">
    <property type="protein sequence ID" value="AOY55990.1"/>
    <property type="molecule type" value="Genomic_DNA"/>
</dbReference>
<feature type="domain" description="RNase H type-1" evidence="3">
    <location>
        <begin position="1"/>
        <end position="137"/>
    </location>
</feature>
<reference evidence="4 5" key="1">
    <citation type="journal article" date="2016" name="Biochim. Biophys. Acta">
        <title>Photochemical characterization of actinorhodopsin and its functional existence in the natural host.</title>
        <authorList>
            <person name="Nakamura S."/>
            <person name="Kikukawa T."/>
            <person name="Tamogami J."/>
            <person name="Kamiya M."/>
            <person name="Aizawa T."/>
            <person name="Hahn M.W."/>
            <person name="Ihara K."/>
            <person name="Kamo N."/>
            <person name="Demura M."/>
        </authorList>
    </citation>
    <scope>NUCLEOTIDE SEQUENCE [LARGE SCALE GENOMIC DNA]</scope>
    <source>
        <strain evidence="4 5">MWH-Dar1</strain>
    </source>
</reference>
<dbReference type="InterPro" id="IPR013078">
    <property type="entry name" value="His_Pase_superF_clade-1"/>
</dbReference>
<dbReference type="PROSITE" id="PS50879">
    <property type="entry name" value="RNASE_H_1"/>
    <property type="match status" value="1"/>
</dbReference>
<dbReference type="GO" id="GO:0003676">
    <property type="term" value="F:nucleic acid binding"/>
    <property type="evidence" value="ECO:0007669"/>
    <property type="project" value="InterPro"/>
</dbReference>
<name>A0A1D9DYX5_9MICO</name>
<dbReference type="GO" id="GO:0005737">
    <property type="term" value="C:cytoplasm"/>
    <property type="evidence" value="ECO:0007669"/>
    <property type="project" value="TreeGrafter"/>
</dbReference>
<dbReference type="Gene3D" id="3.40.50.1240">
    <property type="entry name" value="Phosphoglycerate mutase-like"/>
    <property type="match status" value="1"/>
</dbReference>
<dbReference type="NCBIfam" id="NF005567">
    <property type="entry name" value="PRK07238.1"/>
    <property type="match status" value="1"/>
</dbReference>
<dbReference type="CDD" id="cd09279">
    <property type="entry name" value="RNase_HI_like"/>
    <property type="match status" value="1"/>
</dbReference>
<dbReference type="RefSeq" id="WP_070954499.1">
    <property type="nucleotide sequence ID" value="NZ_CP015208.1"/>
</dbReference>
<feature type="active site" description="Tele-phosphohistidine intermediate" evidence="1">
    <location>
        <position position="182"/>
    </location>
</feature>
<dbReference type="GO" id="GO:0016791">
    <property type="term" value="F:phosphatase activity"/>
    <property type="evidence" value="ECO:0007669"/>
    <property type="project" value="TreeGrafter"/>
</dbReference>
<sequence>MPRYFILEADGGSRGNPGPAGSGAVVIDLNTGELVAELGRYVGMATNNVAEYIALEIGLSKIFEIDPGATVEVRMDSKLVVEQMSGRWKIKHPDMQDLAINIKRLIASRTVNFIWVPREQNSRADALANEAMDSAEDFSRVLDGGSESFVPPVNEQKLTRPSSIRAPQAENVPPATVIMVRHGRTELTETNRISGRTGLNPGLSDLGQEDAQRAATELSNLGKRGFWKNINPPTVVISSPLQRTLDTAQIIAAKLGLKVEVVEDFAEISFGEWDGLTNEELFEKWPDEYQTWRGSWDVPPPNGESLADFDLRIRGALERTIEKHAGATVVVVAHVMPIRGVLRYCLGAGPETYWRPVVAPCSISAFRFWGSSAADLLNFNATSHLN</sequence>
<evidence type="ECO:0000259" key="3">
    <source>
        <dbReference type="PROSITE" id="PS50879"/>
    </source>
</evidence>
<dbReference type="Pfam" id="PF00300">
    <property type="entry name" value="His_Phos_1"/>
    <property type="match status" value="1"/>
</dbReference>
<dbReference type="InterPro" id="IPR002156">
    <property type="entry name" value="RNaseH_domain"/>
</dbReference>
<proteinExistence type="predicted"/>
<evidence type="ECO:0000256" key="2">
    <source>
        <dbReference type="PIRSR" id="PIRSR613078-2"/>
    </source>
</evidence>
<protein>
    <recommendedName>
        <fullName evidence="3">RNase H type-1 domain-containing protein</fullName>
    </recommendedName>
</protein>
<evidence type="ECO:0000313" key="4">
    <source>
        <dbReference type="EMBL" id="AOY55990.1"/>
    </source>
</evidence>
<dbReference type="SMART" id="SM00855">
    <property type="entry name" value="PGAM"/>
    <property type="match status" value="1"/>
</dbReference>
<dbReference type="OrthoDB" id="5296884at2"/>
<dbReference type="CDD" id="cd07067">
    <property type="entry name" value="HP_PGM_like"/>
    <property type="match status" value="1"/>
</dbReference>
<dbReference type="PANTHER" id="PTHR48100:SF1">
    <property type="entry name" value="HISTIDINE PHOSPHATASE FAMILY PROTEIN-RELATED"/>
    <property type="match status" value="1"/>
</dbReference>
<dbReference type="InterPro" id="IPR012337">
    <property type="entry name" value="RNaseH-like_sf"/>
</dbReference>
<dbReference type="KEGG" id="rpla:A4Z71_03155"/>